<keyword evidence="14" id="KW-1185">Reference proteome</keyword>
<keyword evidence="9 12" id="KW-0472">Membrane</keyword>
<dbReference type="InParanoid" id="A0A2J7Q4V3"/>
<feature type="transmembrane region" description="Helical" evidence="12">
    <location>
        <begin position="85"/>
        <end position="107"/>
    </location>
</feature>
<dbReference type="Gene3D" id="1.20.1730.10">
    <property type="entry name" value="Sodium/glucose cotransporter"/>
    <property type="match status" value="1"/>
</dbReference>
<dbReference type="InterPro" id="IPR038377">
    <property type="entry name" value="Na/Glc_symporter_sf"/>
</dbReference>
<comment type="caution">
    <text evidence="13">The sequence shown here is derived from an EMBL/GenBank/DDBJ whole genome shotgun (WGS) entry which is preliminary data.</text>
</comment>
<dbReference type="EMBL" id="NEVH01018373">
    <property type="protein sequence ID" value="PNF23614.1"/>
    <property type="molecule type" value="Genomic_DNA"/>
</dbReference>
<reference evidence="13 14" key="1">
    <citation type="submission" date="2017-12" db="EMBL/GenBank/DDBJ databases">
        <title>Hemimetabolous genomes reveal molecular basis of termite eusociality.</title>
        <authorList>
            <person name="Harrison M.C."/>
            <person name="Jongepier E."/>
            <person name="Robertson H.M."/>
            <person name="Arning N."/>
            <person name="Bitard-Feildel T."/>
            <person name="Chao H."/>
            <person name="Childers C.P."/>
            <person name="Dinh H."/>
            <person name="Doddapaneni H."/>
            <person name="Dugan S."/>
            <person name="Gowin J."/>
            <person name="Greiner C."/>
            <person name="Han Y."/>
            <person name="Hu H."/>
            <person name="Hughes D.S.T."/>
            <person name="Huylmans A.-K."/>
            <person name="Kemena C."/>
            <person name="Kremer L.P.M."/>
            <person name="Lee S.L."/>
            <person name="Lopez-Ezquerra A."/>
            <person name="Mallet L."/>
            <person name="Monroy-Kuhn J.M."/>
            <person name="Moser A."/>
            <person name="Murali S.C."/>
            <person name="Muzny D.M."/>
            <person name="Otani S."/>
            <person name="Piulachs M.-D."/>
            <person name="Poelchau M."/>
            <person name="Qu J."/>
            <person name="Schaub F."/>
            <person name="Wada-Katsumata A."/>
            <person name="Worley K.C."/>
            <person name="Xie Q."/>
            <person name="Ylla G."/>
            <person name="Poulsen M."/>
            <person name="Gibbs R.A."/>
            <person name="Schal C."/>
            <person name="Richards S."/>
            <person name="Belles X."/>
            <person name="Korb J."/>
            <person name="Bornberg-Bauer E."/>
        </authorList>
    </citation>
    <scope>NUCLEOTIDE SEQUENCE [LARGE SCALE GENOMIC DNA]</scope>
    <source>
        <tissue evidence="13">Whole body</tissue>
    </source>
</reference>
<proteinExistence type="inferred from homology"/>
<evidence type="ECO:0000256" key="4">
    <source>
        <dbReference type="ARBA" id="ARBA00022475"/>
    </source>
</evidence>
<evidence type="ECO:0000256" key="12">
    <source>
        <dbReference type="SAM" id="Phobius"/>
    </source>
</evidence>
<evidence type="ECO:0000313" key="13">
    <source>
        <dbReference type="EMBL" id="PNF23614.1"/>
    </source>
</evidence>
<dbReference type="PROSITE" id="PS50283">
    <property type="entry name" value="NA_SOLUT_SYMP_3"/>
    <property type="match status" value="1"/>
</dbReference>
<dbReference type="STRING" id="105785.A0A2J7Q4V3"/>
<keyword evidence="10" id="KW-0739">Sodium transport</keyword>
<evidence type="ECO:0000256" key="9">
    <source>
        <dbReference type="ARBA" id="ARBA00023136"/>
    </source>
</evidence>
<dbReference type="InterPro" id="IPR051163">
    <property type="entry name" value="Sodium:Solute_Symporter_SSF"/>
</dbReference>
<evidence type="ECO:0000256" key="5">
    <source>
        <dbReference type="ARBA" id="ARBA00022692"/>
    </source>
</evidence>
<dbReference type="OrthoDB" id="6132759at2759"/>
<dbReference type="Proteomes" id="UP000235965">
    <property type="component" value="Unassembled WGS sequence"/>
</dbReference>
<feature type="non-terminal residue" evidence="13">
    <location>
        <position position="399"/>
    </location>
</feature>
<evidence type="ECO:0000256" key="7">
    <source>
        <dbReference type="ARBA" id="ARBA00023053"/>
    </source>
</evidence>
<gene>
    <name evidence="13" type="ORF">B7P43_G03048</name>
</gene>
<feature type="transmembrane region" description="Helical" evidence="12">
    <location>
        <begin position="333"/>
        <end position="358"/>
    </location>
</feature>
<evidence type="ECO:0000256" key="1">
    <source>
        <dbReference type="ARBA" id="ARBA00004651"/>
    </source>
</evidence>
<evidence type="ECO:0000256" key="2">
    <source>
        <dbReference type="ARBA" id="ARBA00006434"/>
    </source>
</evidence>
<keyword evidence="5 12" id="KW-0812">Transmembrane</keyword>
<comment type="subcellular location">
    <subcellularLocation>
        <location evidence="1">Cell membrane</location>
        <topology evidence="1">Multi-pass membrane protein</topology>
    </subcellularLocation>
</comment>
<keyword evidence="3" id="KW-0813">Transport</keyword>
<keyword evidence="7" id="KW-0915">Sodium</keyword>
<dbReference type="Pfam" id="PF00474">
    <property type="entry name" value="SSF"/>
    <property type="match status" value="1"/>
</dbReference>
<evidence type="ECO:0000256" key="11">
    <source>
        <dbReference type="RuleBase" id="RU362091"/>
    </source>
</evidence>
<feature type="transmembrane region" description="Helical" evidence="12">
    <location>
        <begin position="190"/>
        <end position="213"/>
    </location>
</feature>
<protein>
    <recommendedName>
        <fullName evidence="15">Sodium-dependent multivitamin transporter</fullName>
    </recommendedName>
</protein>
<evidence type="ECO:0008006" key="15">
    <source>
        <dbReference type="Google" id="ProtNLM"/>
    </source>
</evidence>
<name>A0A2J7Q4V3_9NEOP</name>
<dbReference type="PANTHER" id="PTHR42985:SF40">
    <property type="entry name" value="LD47995P-RELATED"/>
    <property type="match status" value="1"/>
</dbReference>
<dbReference type="GO" id="GO:0015293">
    <property type="term" value="F:symporter activity"/>
    <property type="evidence" value="ECO:0007669"/>
    <property type="project" value="TreeGrafter"/>
</dbReference>
<dbReference type="AlphaFoldDB" id="A0A2J7Q4V3"/>
<keyword evidence="4" id="KW-1003">Cell membrane</keyword>
<dbReference type="PANTHER" id="PTHR42985">
    <property type="entry name" value="SODIUM-COUPLED MONOCARBOXYLATE TRANSPORTER"/>
    <property type="match status" value="1"/>
</dbReference>
<keyword evidence="8" id="KW-0406">Ion transport</keyword>
<feature type="transmembrane region" description="Helical" evidence="12">
    <location>
        <begin position="250"/>
        <end position="268"/>
    </location>
</feature>
<dbReference type="GO" id="GO:0006814">
    <property type="term" value="P:sodium ion transport"/>
    <property type="evidence" value="ECO:0007669"/>
    <property type="project" value="UniProtKB-KW"/>
</dbReference>
<comment type="similarity">
    <text evidence="2 11">Belongs to the sodium:solute symporter (SSF) (TC 2.A.21) family.</text>
</comment>
<evidence type="ECO:0000256" key="10">
    <source>
        <dbReference type="ARBA" id="ARBA00023201"/>
    </source>
</evidence>
<keyword evidence="6 12" id="KW-1133">Transmembrane helix</keyword>
<feature type="transmembrane region" description="Helical" evidence="12">
    <location>
        <begin position="46"/>
        <end position="64"/>
    </location>
</feature>
<organism evidence="13 14">
    <name type="scientific">Cryptotermes secundus</name>
    <dbReference type="NCBI Taxonomy" id="105785"/>
    <lineage>
        <taxon>Eukaryota</taxon>
        <taxon>Metazoa</taxon>
        <taxon>Ecdysozoa</taxon>
        <taxon>Arthropoda</taxon>
        <taxon>Hexapoda</taxon>
        <taxon>Insecta</taxon>
        <taxon>Pterygota</taxon>
        <taxon>Neoptera</taxon>
        <taxon>Polyneoptera</taxon>
        <taxon>Dictyoptera</taxon>
        <taxon>Blattodea</taxon>
        <taxon>Blattoidea</taxon>
        <taxon>Termitoidae</taxon>
        <taxon>Kalotermitidae</taxon>
        <taxon>Cryptotermitinae</taxon>
        <taxon>Cryptotermes</taxon>
    </lineage>
</organism>
<evidence type="ECO:0000313" key="14">
    <source>
        <dbReference type="Proteomes" id="UP000235965"/>
    </source>
</evidence>
<evidence type="ECO:0000256" key="3">
    <source>
        <dbReference type="ARBA" id="ARBA00022448"/>
    </source>
</evidence>
<accession>A0A2J7Q4V3</accession>
<feature type="transmembrane region" description="Helical" evidence="12">
    <location>
        <begin position="219"/>
        <end position="243"/>
    </location>
</feature>
<sequence>MFAAVYVVIIKATVDAGGLTEVWEIAVDGNRIEFDNFDPDPTVRHTWWSLVIGGGFTYLSLYAVNQAQVQRLLTLKDLKKSQQALWISWPVLSLLSLSTSFSGLAIYSKYYGCDPLKAGRISAYDQLMPLYVVDSLKNMPGLAGLFVAGIFSGSLSTVSSAVNSLAAVTIEDYLKPAYAWLKGMPLPETWQGFLSKIMVLLYGLLCLGIAFAAQYLGGILQASLTIFGVVGGPLFGLFTLGMFFPFANQMGAVTGLLTGLILSLWIGFGGPKPPPKMLPMSTENCPLRTQNYLLNMNTSSGIKMMALNQNVTAGLSSAANSSDDYFLLYRLSYLWYVVIGFLVTLLVGVICSCIVNWCSKEPHTTSNPDLFAPLIRCYVKQNYHTKATADDDDDDDDDG</sequence>
<dbReference type="GO" id="GO:0005886">
    <property type="term" value="C:plasma membrane"/>
    <property type="evidence" value="ECO:0007669"/>
    <property type="project" value="UniProtKB-SubCell"/>
</dbReference>
<feature type="transmembrane region" description="Helical" evidence="12">
    <location>
        <begin position="142"/>
        <end position="170"/>
    </location>
</feature>
<evidence type="ECO:0000256" key="8">
    <source>
        <dbReference type="ARBA" id="ARBA00023065"/>
    </source>
</evidence>
<dbReference type="InterPro" id="IPR001734">
    <property type="entry name" value="Na/solute_symporter"/>
</dbReference>
<evidence type="ECO:0000256" key="6">
    <source>
        <dbReference type="ARBA" id="ARBA00022989"/>
    </source>
</evidence>